<proteinExistence type="predicted"/>
<evidence type="ECO:0008006" key="4">
    <source>
        <dbReference type="Google" id="ProtNLM"/>
    </source>
</evidence>
<reference evidence="2 3" key="1">
    <citation type="journal article" date="2016" name="Front. Microbiol.">
        <title>Genome Sequence of the Piezophilic, Mesophilic Sulfate-Reducing Bacterium Desulfovibrio indicus J2T.</title>
        <authorList>
            <person name="Cao J."/>
            <person name="Maignien L."/>
            <person name="Shao Z."/>
            <person name="Alain K."/>
            <person name="Jebbar M."/>
        </authorList>
    </citation>
    <scope>NUCLEOTIDE SEQUENCE [LARGE SCALE GENOMIC DNA]</scope>
    <source>
        <strain evidence="2 3">J2</strain>
    </source>
</reference>
<feature type="region of interest" description="Disordered" evidence="1">
    <location>
        <begin position="35"/>
        <end position="63"/>
    </location>
</feature>
<evidence type="ECO:0000256" key="1">
    <source>
        <dbReference type="SAM" id="MobiDB-lite"/>
    </source>
</evidence>
<name>A0ABN4LUR2_9BACT</name>
<evidence type="ECO:0000313" key="2">
    <source>
        <dbReference type="EMBL" id="AMK10247.1"/>
    </source>
</evidence>
<sequence length="63" mass="7407">MKVRLKAFIVGTRGIRFLRENVEAYQELNTVGASDQPADVPVARKRQRKNLTDKHKLWQRESR</sequence>
<evidence type="ECO:0000313" key="3">
    <source>
        <dbReference type="Proteomes" id="UP000055611"/>
    </source>
</evidence>
<keyword evidence="3" id="KW-1185">Reference proteome</keyword>
<protein>
    <recommendedName>
        <fullName evidence="4">Transposase</fullName>
    </recommendedName>
</protein>
<feature type="compositionally biased region" description="Basic and acidic residues" evidence="1">
    <location>
        <begin position="50"/>
        <end position="63"/>
    </location>
</feature>
<gene>
    <name evidence="2" type="ORF">AWY79_03485</name>
</gene>
<accession>A0ABN4LUR2</accession>
<organism evidence="2 3">
    <name type="scientific">Pseudodesulfovibrio indicus</name>
    <dbReference type="NCBI Taxonomy" id="1716143"/>
    <lineage>
        <taxon>Bacteria</taxon>
        <taxon>Pseudomonadati</taxon>
        <taxon>Thermodesulfobacteriota</taxon>
        <taxon>Desulfovibrionia</taxon>
        <taxon>Desulfovibrionales</taxon>
        <taxon>Desulfovibrionaceae</taxon>
    </lineage>
</organism>
<dbReference type="EMBL" id="CP014206">
    <property type="protein sequence ID" value="AMK10247.1"/>
    <property type="molecule type" value="Genomic_DNA"/>
</dbReference>
<dbReference type="Proteomes" id="UP000055611">
    <property type="component" value="Chromosome"/>
</dbReference>